<evidence type="ECO:0000313" key="2">
    <source>
        <dbReference type="Proteomes" id="UP001257948"/>
    </source>
</evidence>
<dbReference type="EMBL" id="JAVTLL010000005">
    <property type="protein sequence ID" value="MDT7840978.1"/>
    <property type="molecule type" value="Genomic_DNA"/>
</dbReference>
<proteinExistence type="predicted"/>
<reference evidence="2" key="1">
    <citation type="submission" date="2023-07" db="EMBL/GenBank/DDBJ databases">
        <title>Draft genome sequence of the endophytic actinobacterium Streptomyces justiciae WPN32, a potential antibiotic producer.</title>
        <authorList>
            <person name="Yasawong M."/>
            <person name="Pana W."/>
            <person name="Ganta P."/>
            <person name="Santapan N."/>
            <person name="Songngamsuk T."/>
            <person name="Phatcharaharikarn M."/>
            <person name="Kerdtoob S."/>
            <person name="Nantapong N."/>
        </authorList>
    </citation>
    <scope>NUCLEOTIDE SEQUENCE [LARGE SCALE GENOMIC DNA]</scope>
    <source>
        <strain evidence="2">WPN32</strain>
    </source>
</reference>
<comment type="caution">
    <text evidence="1">The sequence shown here is derived from an EMBL/GenBank/DDBJ whole genome shotgun (WGS) entry which is preliminary data.</text>
</comment>
<accession>A0ABU3LQT6</accession>
<organism evidence="1 2">
    <name type="scientific">Streptomyces justiciae</name>
    <dbReference type="NCBI Taxonomy" id="2780140"/>
    <lineage>
        <taxon>Bacteria</taxon>
        <taxon>Bacillati</taxon>
        <taxon>Actinomycetota</taxon>
        <taxon>Actinomycetes</taxon>
        <taxon>Kitasatosporales</taxon>
        <taxon>Streptomycetaceae</taxon>
        <taxon>Streptomyces</taxon>
    </lineage>
</organism>
<gene>
    <name evidence="1" type="ORF">RQC66_09545</name>
</gene>
<protein>
    <submittedName>
        <fullName evidence="1">Uncharacterized protein</fullName>
    </submittedName>
</protein>
<evidence type="ECO:0000313" key="1">
    <source>
        <dbReference type="EMBL" id="MDT7840978.1"/>
    </source>
</evidence>
<name>A0ABU3LQT6_9ACTN</name>
<sequence length="66" mass="7204">MRARIEFPEVRNLTWTDQGTPPAVDASGETDYGGIDALFRDGPGFHIEGDWGSIDVVSGAPRIIWS</sequence>
<dbReference type="Proteomes" id="UP001257948">
    <property type="component" value="Unassembled WGS sequence"/>
</dbReference>
<dbReference type="RefSeq" id="WP_314199777.1">
    <property type="nucleotide sequence ID" value="NZ_JAVTLL010000005.1"/>
</dbReference>
<keyword evidence="2" id="KW-1185">Reference proteome</keyword>